<dbReference type="Pfam" id="PF03446">
    <property type="entry name" value="NAD_binding_2"/>
    <property type="match status" value="1"/>
</dbReference>
<dbReference type="Gene3D" id="3.40.50.720">
    <property type="entry name" value="NAD(P)-binding Rossmann-like Domain"/>
    <property type="match status" value="1"/>
</dbReference>
<evidence type="ECO:0000313" key="7">
    <source>
        <dbReference type="Proteomes" id="UP000309389"/>
    </source>
</evidence>
<dbReference type="InterPro" id="IPR013328">
    <property type="entry name" value="6PGD_dom2"/>
</dbReference>
<dbReference type="GO" id="GO:0016491">
    <property type="term" value="F:oxidoreductase activity"/>
    <property type="evidence" value="ECO:0007669"/>
    <property type="project" value="UniProtKB-KW"/>
</dbReference>
<comment type="caution">
    <text evidence="6">The sequence shown here is derived from an EMBL/GenBank/DDBJ whole genome shotgun (WGS) entry which is preliminary data.</text>
</comment>
<evidence type="ECO:0000313" key="6">
    <source>
        <dbReference type="EMBL" id="TIX48794.1"/>
    </source>
</evidence>
<organism evidence="6 7">
    <name type="scientific">Alteraurantiacibacter aquimixticola</name>
    <dbReference type="NCBI Taxonomy" id="2489173"/>
    <lineage>
        <taxon>Bacteria</taxon>
        <taxon>Pseudomonadati</taxon>
        <taxon>Pseudomonadota</taxon>
        <taxon>Alphaproteobacteria</taxon>
        <taxon>Sphingomonadales</taxon>
        <taxon>Erythrobacteraceae</taxon>
        <taxon>Alteraurantiacibacter</taxon>
    </lineage>
</organism>
<dbReference type="PIRSF" id="PIRSF000103">
    <property type="entry name" value="HIBADH"/>
    <property type="match status" value="1"/>
</dbReference>
<gene>
    <name evidence="6" type="ORF">E5222_13680</name>
</gene>
<accession>A0A4T3EZ36</accession>
<dbReference type="InterPro" id="IPR015815">
    <property type="entry name" value="HIBADH-related"/>
</dbReference>
<dbReference type="SUPFAM" id="SSF48179">
    <property type="entry name" value="6-phosphogluconate dehydrogenase C-terminal domain-like"/>
    <property type="match status" value="1"/>
</dbReference>
<dbReference type="AlphaFoldDB" id="A0A4T3EZ36"/>
<reference evidence="6 7" key="1">
    <citation type="submission" date="2019-04" db="EMBL/GenBank/DDBJ databases">
        <title>Altererythrobacter aquimixticola sp. nov., isolated from sediment of junction between the ocean and a freshwater spring.</title>
        <authorList>
            <person name="Yoon J.-H."/>
        </authorList>
    </citation>
    <scope>NUCLEOTIDE SEQUENCE [LARGE SCALE GENOMIC DNA]</scope>
    <source>
        <strain evidence="6 7">SSKS-13</strain>
    </source>
</reference>
<dbReference type="InterPro" id="IPR036291">
    <property type="entry name" value="NAD(P)-bd_dom_sf"/>
</dbReference>
<feature type="active site" evidence="2">
    <location>
        <position position="165"/>
    </location>
</feature>
<dbReference type="InterPro" id="IPR008927">
    <property type="entry name" value="6-PGluconate_DH-like_C_sf"/>
</dbReference>
<dbReference type="Proteomes" id="UP000309389">
    <property type="component" value="Unassembled WGS sequence"/>
</dbReference>
<dbReference type="SUPFAM" id="SSF51735">
    <property type="entry name" value="NAD(P)-binding Rossmann-fold domains"/>
    <property type="match status" value="1"/>
</dbReference>
<evidence type="ECO:0000256" key="2">
    <source>
        <dbReference type="PIRSR" id="PIRSR000103-1"/>
    </source>
</evidence>
<dbReference type="InterPro" id="IPR015814">
    <property type="entry name" value="Pgluconate_DH_NAD-bd_C"/>
</dbReference>
<name>A0A4T3EZ36_9SPHN</name>
<feature type="region of interest" description="Disordered" evidence="3">
    <location>
        <begin position="247"/>
        <end position="268"/>
    </location>
</feature>
<dbReference type="OrthoDB" id="4333at2"/>
<proteinExistence type="predicted"/>
<evidence type="ECO:0000256" key="3">
    <source>
        <dbReference type="SAM" id="MobiDB-lite"/>
    </source>
</evidence>
<dbReference type="Pfam" id="PF09130">
    <property type="entry name" value="DUF1932"/>
    <property type="match status" value="1"/>
</dbReference>
<dbReference type="Gene3D" id="1.10.1040.10">
    <property type="entry name" value="N-(1-d-carboxylethyl)-l-norvaline Dehydrogenase, domain 2"/>
    <property type="match status" value="1"/>
</dbReference>
<evidence type="ECO:0000256" key="1">
    <source>
        <dbReference type="ARBA" id="ARBA00023002"/>
    </source>
</evidence>
<feature type="compositionally biased region" description="Basic and acidic residues" evidence="3">
    <location>
        <begin position="250"/>
        <end position="268"/>
    </location>
</feature>
<protein>
    <submittedName>
        <fullName evidence="6">NAD(P)-dependent oxidoreductase</fullName>
    </submittedName>
</protein>
<feature type="domain" description="Phosphogluconate dehydrogenase NAD-binding putative C-terminal" evidence="5">
    <location>
        <begin position="186"/>
        <end position="256"/>
    </location>
</feature>
<keyword evidence="7" id="KW-1185">Reference proteome</keyword>
<evidence type="ECO:0000259" key="5">
    <source>
        <dbReference type="Pfam" id="PF09130"/>
    </source>
</evidence>
<evidence type="ECO:0000259" key="4">
    <source>
        <dbReference type="Pfam" id="PF03446"/>
    </source>
</evidence>
<dbReference type="RefSeq" id="WP_136694367.1">
    <property type="nucleotide sequence ID" value="NZ_SSHH01000004.1"/>
</dbReference>
<keyword evidence="1" id="KW-0560">Oxidoreductase</keyword>
<dbReference type="InterPro" id="IPR006115">
    <property type="entry name" value="6PGDH_NADP-bd"/>
</dbReference>
<feature type="domain" description="6-phosphogluconate dehydrogenase NADP-binding" evidence="4">
    <location>
        <begin position="4"/>
        <end position="127"/>
    </location>
</feature>
<dbReference type="EMBL" id="SSHH01000004">
    <property type="protein sequence ID" value="TIX48794.1"/>
    <property type="molecule type" value="Genomic_DNA"/>
</dbReference>
<sequence>MEEKLALVGFGEAGSTFALAGDWQGAAAWDLLPERREAAREAGLVSAEDAATTLGQADLVLSLVTADQAVVAAQDYAGMLKPGTIWCDLNSVSPPTKRAAAAAIEAAGGHYVDGAILAPVNPARLNVPVLLSGAKADAARDLLTEAGFAKLSIVGDTVGAACAIKMIRSVMVKGIEALTWECAAAAEQAGVLEEVMASLDASDKPWSWLERTAYNRERMETHGLRRAAEMEEVAKTLRDLGVEPVMSEGTVRRQREAALTNRERDHAA</sequence>
<dbReference type="GO" id="GO:0050661">
    <property type="term" value="F:NADP binding"/>
    <property type="evidence" value="ECO:0007669"/>
    <property type="project" value="InterPro"/>
</dbReference>